<dbReference type="InterPro" id="IPR009057">
    <property type="entry name" value="Homeodomain-like_sf"/>
</dbReference>
<protein>
    <submittedName>
        <fullName evidence="5">Transcriptional regulator</fullName>
    </submittedName>
</protein>
<dbReference type="InterPro" id="IPR001647">
    <property type="entry name" value="HTH_TetR"/>
</dbReference>
<name>A0A1W1C2C9_9ZZZZ</name>
<proteinExistence type="predicted"/>
<dbReference type="PANTHER" id="PTHR43479:SF11">
    <property type="entry name" value="ACREF_ENVCD OPERON REPRESSOR-RELATED"/>
    <property type="match status" value="1"/>
</dbReference>
<dbReference type="EMBL" id="FPHK01000043">
    <property type="protein sequence ID" value="SFV59904.1"/>
    <property type="molecule type" value="Genomic_DNA"/>
</dbReference>
<evidence type="ECO:0000256" key="1">
    <source>
        <dbReference type="ARBA" id="ARBA00023015"/>
    </source>
</evidence>
<dbReference type="Gene3D" id="1.10.357.10">
    <property type="entry name" value="Tetracycline Repressor, domain 2"/>
    <property type="match status" value="1"/>
</dbReference>
<dbReference type="AlphaFoldDB" id="A0A1W1C2C9"/>
<sequence length="200" mass="23061">MIKHDYHHGNLKEDFITIAMDFIAKEDVQKLTLKVLSDATGTSRSAIYKHFKNKDALIETIIENGFDKFDAETTQYLHDESKTLIDKFYLTGKLYIEFAKRNPNLYRLLFGKKYAYIREKLLSIKDEDCSGFAALQKTIEDGQKQGILKKDDSYKQAIVIWATMHGISSLIIDGFMDVEEIYEDMYDTLFETLLSGLVAN</sequence>
<dbReference type="GO" id="GO:0003677">
    <property type="term" value="F:DNA binding"/>
    <property type="evidence" value="ECO:0007669"/>
    <property type="project" value="UniProtKB-KW"/>
</dbReference>
<dbReference type="SUPFAM" id="SSF46689">
    <property type="entry name" value="Homeodomain-like"/>
    <property type="match status" value="1"/>
</dbReference>
<dbReference type="PROSITE" id="PS50977">
    <property type="entry name" value="HTH_TETR_2"/>
    <property type="match status" value="1"/>
</dbReference>
<dbReference type="Pfam" id="PF00440">
    <property type="entry name" value="TetR_N"/>
    <property type="match status" value="1"/>
</dbReference>
<dbReference type="PANTHER" id="PTHR43479">
    <property type="entry name" value="ACREF/ENVCD OPERON REPRESSOR-RELATED"/>
    <property type="match status" value="1"/>
</dbReference>
<dbReference type="Pfam" id="PF13305">
    <property type="entry name" value="TetR_C_33"/>
    <property type="match status" value="1"/>
</dbReference>
<keyword evidence="2" id="KW-0238">DNA-binding</keyword>
<evidence type="ECO:0000256" key="2">
    <source>
        <dbReference type="ARBA" id="ARBA00023125"/>
    </source>
</evidence>
<evidence type="ECO:0000259" key="4">
    <source>
        <dbReference type="PROSITE" id="PS50977"/>
    </source>
</evidence>
<evidence type="ECO:0000256" key="3">
    <source>
        <dbReference type="ARBA" id="ARBA00023163"/>
    </source>
</evidence>
<dbReference type="InterPro" id="IPR036271">
    <property type="entry name" value="Tet_transcr_reg_TetR-rel_C_sf"/>
</dbReference>
<dbReference type="InterPro" id="IPR050624">
    <property type="entry name" value="HTH-type_Tx_Regulator"/>
</dbReference>
<accession>A0A1W1C2C9</accession>
<keyword evidence="1" id="KW-0805">Transcription regulation</keyword>
<dbReference type="SUPFAM" id="SSF48498">
    <property type="entry name" value="Tetracyclin repressor-like, C-terminal domain"/>
    <property type="match status" value="1"/>
</dbReference>
<evidence type="ECO:0000313" key="5">
    <source>
        <dbReference type="EMBL" id="SFV59904.1"/>
    </source>
</evidence>
<gene>
    <name evidence="5" type="ORF">MNB_SM-6-325</name>
</gene>
<organism evidence="5">
    <name type="scientific">hydrothermal vent metagenome</name>
    <dbReference type="NCBI Taxonomy" id="652676"/>
    <lineage>
        <taxon>unclassified sequences</taxon>
        <taxon>metagenomes</taxon>
        <taxon>ecological metagenomes</taxon>
    </lineage>
</organism>
<keyword evidence="3" id="KW-0804">Transcription</keyword>
<dbReference type="InterPro" id="IPR025996">
    <property type="entry name" value="MT1864/Rv1816-like_C"/>
</dbReference>
<feature type="domain" description="HTH tetR-type" evidence="4">
    <location>
        <begin position="9"/>
        <end position="69"/>
    </location>
</feature>
<reference evidence="5" key="1">
    <citation type="submission" date="2016-10" db="EMBL/GenBank/DDBJ databases">
        <authorList>
            <person name="de Groot N.N."/>
        </authorList>
    </citation>
    <scope>NUCLEOTIDE SEQUENCE</scope>
</reference>